<sequence>MVDVNVKDKIFSNVYIQNCWEPLLCSTAKCFTRVICQSDVPVFIPKTAQILVDVSLTPVTLDRLTLKMFHEVLNIRNILNFHAHFFTTKDVKLCGNVCPI</sequence>
<proteinExistence type="predicted"/>
<dbReference type="Proteomes" id="UP000035642">
    <property type="component" value="Unassembled WGS sequence"/>
</dbReference>
<organism evidence="1 2">
    <name type="scientific">Angiostrongylus cantonensis</name>
    <name type="common">Rat lungworm</name>
    <dbReference type="NCBI Taxonomy" id="6313"/>
    <lineage>
        <taxon>Eukaryota</taxon>
        <taxon>Metazoa</taxon>
        <taxon>Ecdysozoa</taxon>
        <taxon>Nematoda</taxon>
        <taxon>Chromadorea</taxon>
        <taxon>Rhabditida</taxon>
        <taxon>Rhabditina</taxon>
        <taxon>Rhabditomorpha</taxon>
        <taxon>Strongyloidea</taxon>
        <taxon>Metastrongylidae</taxon>
        <taxon>Angiostrongylus</taxon>
    </lineage>
</organism>
<reference evidence="2" key="2">
    <citation type="submission" date="2017-02" db="UniProtKB">
        <authorList>
            <consortium name="WormBaseParasite"/>
        </authorList>
    </citation>
    <scope>IDENTIFICATION</scope>
</reference>
<keyword evidence="1" id="KW-1185">Reference proteome</keyword>
<accession>A0A0K0CVI9</accession>
<evidence type="ECO:0000313" key="2">
    <source>
        <dbReference type="WBParaSite" id="ACAC_0000135501-mRNA-1"/>
    </source>
</evidence>
<name>A0A0K0CVI9_ANGCA</name>
<evidence type="ECO:0000313" key="1">
    <source>
        <dbReference type="Proteomes" id="UP000035642"/>
    </source>
</evidence>
<reference evidence="1" key="1">
    <citation type="submission" date="2012-09" db="EMBL/GenBank/DDBJ databases">
        <authorList>
            <person name="Martin A.A."/>
        </authorList>
    </citation>
    <scope>NUCLEOTIDE SEQUENCE</scope>
</reference>
<dbReference type="WBParaSite" id="ACAC_0000135501-mRNA-1">
    <property type="protein sequence ID" value="ACAC_0000135501-mRNA-1"/>
    <property type="gene ID" value="ACAC_0000135501"/>
</dbReference>
<dbReference type="AlphaFoldDB" id="A0A0K0CVI9"/>
<protein>
    <submittedName>
        <fullName evidence="2">DUF4773 domain-containing protein</fullName>
    </submittedName>
</protein>